<name>H3H5M3_PHYRM</name>
<dbReference type="InParanoid" id="H3H5M3"/>
<comment type="similarity">
    <text evidence="3">Belongs to the RxLR effector family.</text>
</comment>
<evidence type="ECO:0000313" key="9">
    <source>
        <dbReference type="Proteomes" id="UP000005238"/>
    </source>
</evidence>
<evidence type="ECO:0000256" key="5">
    <source>
        <dbReference type="ARBA" id="ARBA00022729"/>
    </source>
</evidence>
<evidence type="ECO:0000256" key="6">
    <source>
        <dbReference type="ARBA" id="ARBA00023026"/>
    </source>
</evidence>
<accession>H3H5M3</accession>
<dbReference type="Proteomes" id="UP000005238">
    <property type="component" value="Unassembled WGS sequence"/>
</dbReference>
<dbReference type="VEuPathDB" id="FungiDB:KRP22_14264"/>
<keyword evidence="6" id="KW-0843">Virulence</keyword>
<feature type="domain" description="RxLR effector PexRD54 WY" evidence="7">
    <location>
        <begin position="291"/>
        <end position="330"/>
    </location>
</feature>
<reference evidence="8" key="2">
    <citation type="submission" date="2015-06" db="UniProtKB">
        <authorList>
            <consortium name="EnsemblProtists"/>
        </authorList>
    </citation>
    <scope>IDENTIFICATION</scope>
    <source>
        <strain evidence="8">Pr102</strain>
    </source>
</reference>
<organism evidence="8 9">
    <name type="scientific">Phytophthora ramorum</name>
    <name type="common">Sudden oak death agent</name>
    <dbReference type="NCBI Taxonomy" id="164328"/>
    <lineage>
        <taxon>Eukaryota</taxon>
        <taxon>Sar</taxon>
        <taxon>Stramenopiles</taxon>
        <taxon>Oomycota</taxon>
        <taxon>Peronosporomycetes</taxon>
        <taxon>Peronosporales</taxon>
        <taxon>Peronosporaceae</taxon>
        <taxon>Phytophthora</taxon>
    </lineage>
</organism>
<protein>
    <recommendedName>
        <fullName evidence="7">RxLR effector PexRD54 WY domain-containing protein</fullName>
    </recommendedName>
</protein>
<comment type="subcellular location">
    <subcellularLocation>
        <location evidence="1">Host cell</location>
    </subcellularLocation>
    <subcellularLocation>
        <location evidence="2">Secreted</location>
    </subcellularLocation>
</comment>
<dbReference type="InterPro" id="IPR054463">
    <property type="entry name" value="PexRD54_WY"/>
</dbReference>
<evidence type="ECO:0000313" key="8">
    <source>
        <dbReference type="EnsemblProtists" id="Phyra85942"/>
    </source>
</evidence>
<reference evidence="9" key="1">
    <citation type="journal article" date="2006" name="Science">
        <title>Phytophthora genome sequences uncover evolutionary origins and mechanisms of pathogenesis.</title>
        <authorList>
            <person name="Tyler B.M."/>
            <person name="Tripathy S."/>
            <person name="Zhang X."/>
            <person name="Dehal P."/>
            <person name="Jiang R.H."/>
            <person name="Aerts A."/>
            <person name="Arredondo F.D."/>
            <person name="Baxter L."/>
            <person name="Bensasson D."/>
            <person name="Beynon J.L."/>
            <person name="Chapman J."/>
            <person name="Damasceno C.M."/>
            <person name="Dorrance A.E."/>
            <person name="Dou D."/>
            <person name="Dickerman A.W."/>
            <person name="Dubchak I.L."/>
            <person name="Garbelotto M."/>
            <person name="Gijzen M."/>
            <person name="Gordon S.G."/>
            <person name="Govers F."/>
            <person name="Grunwald N.J."/>
            <person name="Huang W."/>
            <person name="Ivors K.L."/>
            <person name="Jones R.W."/>
            <person name="Kamoun S."/>
            <person name="Krampis K."/>
            <person name="Lamour K.H."/>
            <person name="Lee M.K."/>
            <person name="McDonald W.H."/>
            <person name="Medina M."/>
            <person name="Meijer H.J."/>
            <person name="Nordberg E.K."/>
            <person name="Maclean D.J."/>
            <person name="Ospina-Giraldo M.D."/>
            <person name="Morris P.F."/>
            <person name="Phuntumart V."/>
            <person name="Putnam N.H."/>
            <person name="Rash S."/>
            <person name="Rose J.K."/>
            <person name="Sakihama Y."/>
            <person name="Salamov A.A."/>
            <person name="Savidor A."/>
            <person name="Scheuring C.F."/>
            <person name="Smith B.M."/>
            <person name="Sobral B.W."/>
            <person name="Terry A."/>
            <person name="Torto-Alalibo T.A."/>
            <person name="Win J."/>
            <person name="Xu Z."/>
            <person name="Zhang H."/>
            <person name="Grigoriev I.V."/>
            <person name="Rokhsar D.S."/>
            <person name="Boore J.L."/>
        </authorList>
    </citation>
    <scope>NUCLEOTIDE SEQUENCE [LARGE SCALE GENOMIC DNA]</scope>
    <source>
        <strain evidence="9">Pr102</strain>
    </source>
</reference>
<feature type="domain" description="RxLR effector PexRD54 WY" evidence="7">
    <location>
        <begin position="108"/>
        <end position="149"/>
    </location>
</feature>
<feature type="domain" description="RxLR effector PexRD54 WY" evidence="7">
    <location>
        <begin position="381"/>
        <end position="422"/>
    </location>
</feature>
<evidence type="ECO:0000256" key="1">
    <source>
        <dbReference type="ARBA" id="ARBA00004340"/>
    </source>
</evidence>
<dbReference type="VEuPathDB" id="FungiDB:KRP23_12694"/>
<keyword evidence="4" id="KW-0964">Secreted</keyword>
<dbReference type="EnsemblProtists" id="Phyra85942">
    <property type="protein sequence ID" value="Phyra85942"/>
    <property type="gene ID" value="Phyra85942"/>
</dbReference>
<evidence type="ECO:0000256" key="2">
    <source>
        <dbReference type="ARBA" id="ARBA00004613"/>
    </source>
</evidence>
<keyword evidence="5" id="KW-0732">Signal</keyword>
<feature type="domain" description="RxLR effector PexRD54 WY" evidence="7">
    <location>
        <begin position="19"/>
        <end position="58"/>
    </location>
</feature>
<evidence type="ECO:0000259" key="7">
    <source>
        <dbReference type="Pfam" id="PF22748"/>
    </source>
</evidence>
<keyword evidence="9" id="KW-1185">Reference proteome</keyword>
<dbReference type="eggNOG" id="ENOG502RANW">
    <property type="taxonomic scope" value="Eukaryota"/>
</dbReference>
<sequence length="603" mass="68231">MAEKAKTFLSSSTISTEKLQKWLSSGKNADTVFSRMQLTKAGDDLLSNPQFSVWIKYVDDLSAKYPAKATSAISTLTTQYGDDALYKLLESAKKLPRTENLATRLQAEQMQHWATVGKSPDDVFRLFDLRRAGSSLLTYPKFTSWTTYVDNVNALNPEKATSMIPTLTAYYGETLLFKMLDADKKSDVTKSIATKLEAQQLQGWLKSGNTPDSAFVHMGLGDVGDNVLASPLFSTWVKYLDDFNAQYSAKETTLFHVLTKRFEDEPLAKIIAFGKTLDSTKAVAAKLETQQRQIWLTSGKSSDDVFTLLKLDKAPDNFFDNPLYKTWGSYMNVYNNKHPGKQTNLFKTLTTKCKDKPLIKILEEAKKFPNLESTASKLQTEKIQSYLASKKSPDEVFTLLGLGDAWDNVLGNPLFKVWLNYVKKFDRENPTEKTDWYLALHAAYGDGGVESMVNKGLQNPSTVKIAEKVQGGLLKRWLINEESPDDTFNWILRYPTTNEKLFADPRFETWAKYLSDFNQQYPDKKTNVINGLRTSYNDRSLLRMFDATKKVPGMEKLGTTLENAMLNKWVSEKRIPAELSKMLSGVDTADEMIQRYIKIANLV</sequence>
<dbReference type="GO" id="GO:0005576">
    <property type="term" value="C:extracellular region"/>
    <property type="evidence" value="ECO:0007669"/>
    <property type="project" value="UniProtKB-SubCell"/>
</dbReference>
<dbReference type="HOGENOM" id="CLU_021192_3_0_1"/>
<proteinExistence type="inferred from homology"/>
<dbReference type="GO" id="GO:0043657">
    <property type="term" value="C:host cell"/>
    <property type="evidence" value="ECO:0007669"/>
    <property type="project" value="UniProtKB-SubCell"/>
</dbReference>
<evidence type="ECO:0000256" key="3">
    <source>
        <dbReference type="ARBA" id="ARBA00010400"/>
    </source>
</evidence>
<evidence type="ECO:0000256" key="4">
    <source>
        <dbReference type="ARBA" id="ARBA00022525"/>
    </source>
</evidence>
<dbReference type="Pfam" id="PF22748">
    <property type="entry name" value="PexRD54_WY"/>
    <property type="match status" value="4"/>
</dbReference>
<dbReference type="AlphaFoldDB" id="H3H5M3"/>
<dbReference type="OMA" id="DWYLALH"/>
<dbReference type="EMBL" id="DS566375">
    <property type="status" value="NOT_ANNOTATED_CDS"/>
    <property type="molecule type" value="Genomic_DNA"/>
</dbReference>